<dbReference type="EMBL" id="CP003363">
    <property type="protein sequence ID" value="AGB50642.1"/>
    <property type="molecule type" value="Genomic_DNA"/>
</dbReference>
<organism evidence="2 3">
    <name type="scientific">Methanomethylovorans hollandica (strain DSM 15978 / NBRC 107637 / DMS1)</name>
    <dbReference type="NCBI Taxonomy" id="867904"/>
    <lineage>
        <taxon>Archaea</taxon>
        <taxon>Methanobacteriati</taxon>
        <taxon>Methanobacteriota</taxon>
        <taxon>Stenosarchaea group</taxon>
        <taxon>Methanomicrobia</taxon>
        <taxon>Methanosarcinales</taxon>
        <taxon>Methanosarcinaceae</taxon>
        <taxon>Methanomethylovorans</taxon>
    </lineage>
</organism>
<proteinExistence type="predicted"/>
<dbReference type="Gene3D" id="3.40.630.30">
    <property type="match status" value="1"/>
</dbReference>
<dbReference type="HOGENOM" id="CLU_1393578_0_0_2"/>
<dbReference type="Proteomes" id="UP000010866">
    <property type="component" value="Plasmid pMETHO01"/>
</dbReference>
<geneLocation type="plasmid" evidence="2 3">
    <name>pMETHO01</name>
</geneLocation>
<name>L0KYV1_METHD</name>
<gene>
    <name evidence="2" type="ordered locus">Metho_2502</name>
</gene>
<evidence type="ECO:0000259" key="1">
    <source>
        <dbReference type="PROSITE" id="PS51186"/>
    </source>
</evidence>
<reference evidence="3" key="1">
    <citation type="submission" date="2012-02" db="EMBL/GenBank/DDBJ databases">
        <title>Complete sequence of plasmid of Methanomethylovorans hollandica DSM 15978.</title>
        <authorList>
            <person name="Lucas S."/>
            <person name="Copeland A."/>
            <person name="Lapidus A."/>
            <person name="Glavina del Rio T."/>
            <person name="Dalin E."/>
            <person name="Tice H."/>
            <person name="Bruce D."/>
            <person name="Goodwin L."/>
            <person name="Pitluck S."/>
            <person name="Peters L."/>
            <person name="Mikhailova N."/>
            <person name="Held B."/>
            <person name="Kyrpides N."/>
            <person name="Mavromatis K."/>
            <person name="Ivanova N."/>
            <person name="Brettin T."/>
            <person name="Detter J.C."/>
            <person name="Han C."/>
            <person name="Larimer F."/>
            <person name="Land M."/>
            <person name="Hauser L."/>
            <person name="Markowitz V."/>
            <person name="Cheng J.-F."/>
            <person name="Hugenholtz P."/>
            <person name="Woyke T."/>
            <person name="Wu D."/>
            <person name="Spring S."/>
            <person name="Schroeder M."/>
            <person name="Brambilla E."/>
            <person name="Klenk H.-P."/>
            <person name="Eisen J.A."/>
        </authorList>
    </citation>
    <scope>NUCLEOTIDE SEQUENCE [LARGE SCALE GENOMIC DNA]</scope>
    <source>
        <strain evidence="3">DSM 15978 / NBRC 107637 / DMS1</strain>
        <plasmid evidence="3">Plasmid pMETHO01</plasmid>
    </source>
</reference>
<dbReference type="InterPro" id="IPR000182">
    <property type="entry name" value="GNAT_dom"/>
</dbReference>
<keyword evidence="3" id="KW-1185">Reference proteome</keyword>
<evidence type="ECO:0000313" key="2">
    <source>
        <dbReference type="EMBL" id="AGB50642.1"/>
    </source>
</evidence>
<dbReference type="RefSeq" id="WP_015313774.1">
    <property type="nucleotide sequence ID" value="NC_019972.1"/>
</dbReference>
<protein>
    <recommendedName>
        <fullName evidence="1">N-acetyltransferase domain-containing protein</fullName>
    </recommendedName>
</protein>
<keyword evidence="2" id="KW-0614">Plasmid</keyword>
<evidence type="ECO:0000313" key="3">
    <source>
        <dbReference type="Proteomes" id="UP000010866"/>
    </source>
</evidence>
<dbReference type="GO" id="GO:0016747">
    <property type="term" value="F:acyltransferase activity, transferring groups other than amino-acyl groups"/>
    <property type="evidence" value="ECO:0007669"/>
    <property type="project" value="InterPro"/>
</dbReference>
<accession>L0KYV1</accession>
<dbReference type="PROSITE" id="PS51186">
    <property type="entry name" value="GNAT"/>
    <property type="match status" value="1"/>
</dbReference>
<dbReference type="InterPro" id="IPR016181">
    <property type="entry name" value="Acyl_CoA_acyltransferase"/>
</dbReference>
<sequence length="195" mass="22712" precursor="true">MNNLSKTKEGITAAKQIYSSPSFMQLAFDAFYPLISKRFSYASSVGYIYSNPKLDQIYIILLYSLQQRKGHSTETINQIKRFAIAESKDIVVTVSNKSEFSDKARAFYEKNGFECIGTDMNHYYYILKYEKIQIPTVLCDECSDTIILDKFSLREKTISYLAIVAYHIRMRNTHPIAIETMNKWIRKNTPQENYD</sequence>
<dbReference type="SUPFAM" id="SSF55729">
    <property type="entry name" value="Acyl-CoA N-acyltransferases (Nat)"/>
    <property type="match status" value="1"/>
</dbReference>
<dbReference type="KEGG" id="mhz:Metho_2502"/>
<dbReference type="AlphaFoldDB" id="L0KYV1"/>
<dbReference type="GeneID" id="14401464"/>
<feature type="domain" description="N-acetyltransferase" evidence="1">
    <location>
        <begin position="1"/>
        <end position="130"/>
    </location>
</feature>